<keyword evidence="1" id="KW-0677">Repeat</keyword>
<evidence type="ECO:0000256" key="1">
    <source>
        <dbReference type="ARBA" id="ARBA00022737"/>
    </source>
</evidence>
<dbReference type="InterPro" id="IPR007111">
    <property type="entry name" value="NACHT_NTPase"/>
</dbReference>
<dbReference type="SUPFAM" id="SSF52540">
    <property type="entry name" value="P-loop containing nucleoside triphosphate hydrolases"/>
    <property type="match status" value="1"/>
</dbReference>
<dbReference type="PROSITE" id="PS50837">
    <property type="entry name" value="NACHT"/>
    <property type="match status" value="1"/>
</dbReference>
<evidence type="ECO:0000313" key="4">
    <source>
        <dbReference type="Proteomes" id="UP000298030"/>
    </source>
</evidence>
<gene>
    <name evidence="3" type="ORF">FA13DRAFT_1786478</name>
</gene>
<accession>A0A4Y7TTP8</accession>
<dbReference type="PANTHER" id="PTHR10039:SF14">
    <property type="entry name" value="NACHT DOMAIN-CONTAINING PROTEIN"/>
    <property type="match status" value="1"/>
</dbReference>
<dbReference type="Proteomes" id="UP000298030">
    <property type="component" value="Unassembled WGS sequence"/>
</dbReference>
<reference evidence="3 4" key="1">
    <citation type="journal article" date="2019" name="Nat. Ecol. Evol.">
        <title>Megaphylogeny resolves global patterns of mushroom evolution.</title>
        <authorList>
            <person name="Varga T."/>
            <person name="Krizsan K."/>
            <person name="Foldi C."/>
            <person name="Dima B."/>
            <person name="Sanchez-Garcia M."/>
            <person name="Sanchez-Ramirez S."/>
            <person name="Szollosi G.J."/>
            <person name="Szarkandi J.G."/>
            <person name="Papp V."/>
            <person name="Albert L."/>
            <person name="Andreopoulos W."/>
            <person name="Angelini C."/>
            <person name="Antonin V."/>
            <person name="Barry K.W."/>
            <person name="Bougher N.L."/>
            <person name="Buchanan P."/>
            <person name="Buyck B."/>
            <person name="Bense V."/>
            <person name="Catcheside P."/>
            <person name="Chovatia M."/>
            <person name="Cooper J."/>
            <person name="Damon W."/>
            <person name="Desjardin D."/>
            <person name="Finy P."/>
            <person name="Geml J."/>
            <person name="Haridas S."/>
            <person name="Hughes K."/>
            <person name="Justo A."/>
            <person name="Karasinski D."/>
            <person name="Kautmanova I."/>
            <person name="Kiss B."/>
            <person name="Kocsube S."/>
            <person name="Kotiranta H."/>
            <person name="LaButti K.M."/>
            <person name="Lechner B.E."/>
            <person name="Liimatainen K."/>
            <person name="Lipzen A."/>
            <person name="Lukacs Z."/>
            <person name="Mihaltcheva S."/>
            <person name="Morgado L.N."/>
            <person name="Niskanen T."/>
            <person name="Noordeloos M.E."/>
            <person name="Ohm R.A."/>
            <person name="Ortiz-Santana B."/>
            <person name="Ovrebo C."/>
            <person name="Racz N."/>
            <person name="Riley R."/>
            <person name="Savchenko A."/>
            <person name="Shiryaev A."/>
            <person name="Soop K."/>
            <person name="Spirin V."/>
            <person name="Szebenyi C."/>
            <person name="Tomsovsky M."/>
            <person name="Tulloss R.E."/>
            <person name="Uehling J."/>
            <person name="Grigoriev I.V."/>
            <person name="Vagvolgyi C."/>
            <person name="Papp T."/>
            <person name="Martin F.M."/>
            <person name="Miettinen O."/>
            <person name="Hibbett D.S."/>
            <person name="Nagy L.G."/>
        </authorList>
    </citation>
    <scope>NUCLEOTIDE SEQUENCE [LARGE SCALE GENOMIC DNA]</scope>
    <source>
        <strain evidence="3 4">FP101781</strain>
    </source>
</reference>
<dbReference type="STRING" id="71717.A0A4Y7TTP8"/>
<protein>
    <recommendedName>
        <fullName evidence="2">NACHT domain-containing protein</fullName>
    </recommendedName>
</protein>
<keyword evidence="4" id="KW-1185">Reference proteome</keyword>
<dbReference type="Gene3D" id="3.40.50.300">
    <property type="entry name" value="P-loop containing nucleotide triphosphate hydrolases"/>
    <property type="match status" value="1"/>
</dbReference>
<dbReference type="PANTHER" id="PTHR10039">
    <property type="entry name" value="AMELOGENIN"/>
    <property type="match status" value="1"/>
</dbReference>
<name>A0A4Y7TTP8_COPMI</name>
<dbReference type="Pfam" id="PF24883">
    <property type="entry name" value="NPHP3_N"/>
    <property type="match status" value="1"/>
</dbReference>
<organism evidence="3 4">
    <name type="scientific">Coprinellus micaceus</name>
    <name type="common">Glistening ink-cap mushroom</name>
    <name type="synonym">Coprinus micaceus</name>
    <dbReference type="NCBI Taxonomy" id="71717"/>
    <lineage>
        <taxon>Eukaryota</taxon>
        <taxon>Fungi</taxon>
        <taxon>Dikarya</taxon>
        <taxon>Basidiomycota</taxon>
        <taxon>Agaricomycotina</taxon>
        <taxon>Agaricomycetes</taxon>
        <taxon>Agaricomycetidae</taxon>
        <taxon>Agaricales</taxon>
        <taxon>Agaricineae</taxon>
        <taxon>Psathyrellaceae</taxon>
        <taxon>Coprinellus</taxon>
    </lineage>
</organism>
<comment type="caution">
    <text evidence="3">The sequence shown here is derived from an EMBL/GenBank/DDBJ whole genome shotgun (WGS) entry which is preliminary data.</text>
</comment>
<dbReference type="AlphaFoldDB" id="A0A4Y7TTP8"/>
<evidence type="ECO:0000313" key="3">
    <source>
        <dbReference type="EMBL" id="TEB37304.1"/>
    </source>
</evidence>
<dbReference type="EMBL" id="QPFP01000004">
    <property type="protein sequence ID" value="TEB37304.1"/>
    <property type="molecule type" value="Genomic_DNA"/>
</dbReference>
<proteinExistence type="predicted"/>
<evidence type="ECO:0000259" key="2">
    <source>
        <dbReference type="PROSITE" id="PS50837"/>
    </source>
</evidence>
<feature type="domain" description="NACHT" evidence="2">
    <location>
        <begin position="80"/>
        <end position="249"/>
    </location>
</feature>
<dbReference type="InterPro" id="IPR056884">
    <property type="entry name" value="NPHP3-like_N"/>
</dbReference>
<sequence length="688" mass="77228">MACYFQGAHDMHVSKLTINAPTHISDNPLDYVYSKAAHDAQYDSMARCDAPKCHPETRRAVQEGIMGWIEDDDDGTSPKKIMWLSGPAGSGKTAVAGSIAECCEERDLLAATFFFSSFSSSETVRSKRYLVSTLVYQLTQLDGFEDFGARVMSAIQRNPGIFDKQLKAQFSMLVLKPLRSLQREGGLPMSPGVIIIDGLDEVEAVGSRNLAPHEGRRKDEADQVEILSILLQAAKVPLFPFRIFVASRPERVIQDFFSTNASDTMTELLLDDKYDPEADIALFLKAKFSEIRRQYRLPSPPPFIYPATVIRFLRNGREPVHILLERVLRLHSASPGSPHHALDLLYTHILTSNPDPLLAAQWIWSINNTLATMPALFTRQVLERFPGQAEYLLASLVSLVHVPSYEDRESPYKLYHKSLVHFLLDSRRCGAELHGAFAKGSDFFGIRHVEILKNKSPVVPLSTSEWQDFGRNLFLRLLTRLNLHRICLDEQLNFEGDLVSCDVVWWVNAVVTTCDSTDTPLIISSRFDEVHLRCPGWPMFDQCNKSCAHWRGSILRGCQALGWRVPNVIAFLRDMLSLSPGVNTDGDYAETLDFRRYLKPPEQDTGPESLTKGPPVLELASLAIAPGVDYDSSLQLAKEMYSCLPNDRESRFQQEVHQDGKSIYNALRPIVQTIKISMGVVAEDLDVG</sequence>
<dbReference type="InterPro" id="IPR027417">
    <property type="entry name" value="P-loop_NTPase"/>
</dbReference>